<organism evidence="1 2">
    <name type="scientific">Agrobacterium fabrum</name>
    <dbReference type="NCBI Taxonomy" id="1176649"/>
    <lineage>
        <taxon>Bacteria</taxon>
        <taxon>Pseudomonadati</taxon>
        <taxon>Pseudomonadota</taxon>
        <taxon>Alphaproteobacteria</taxon>
        <taxon>Hyphomicrobiales</taxon>
        <taxon>Rhizobiaceae</taxon>
        <taxon>Rhizobium/Agrobacterium group</taxon>
        <taxon>Agrobacterium</taxon>
        <taxon>Agrobacterium tumefaciens complex</taxon>
    </lineage>
</organism>
<dbReference type="RefSeq" id="WP_006314266.1">
    <property type="nucleotide sequence ID" value="NZ_FNEW01000001.1"/>
</dbReference>
<dbReference type="Proteomes" id="UP000198917">
    <property type="component" value="Unassembled WGS sequence"/>
</dbReference>
<accession>A0A7Z7BHK4</accession>
<name>A0A7Z7BHK4_9HYPH</name>
<dbReference type="EMBL" id="FNEW01000001">
    <property type="protein sequence ID" value="SDJ26138.1"/>
    <property type="molecule type" value="Genomic_DNA"/>
</dbReference>
<gene>
    <name evidence="1" type="ORF">SAMN05428983_0873</name>
</gene>
<reference evidence="1 2" key="1">
    <citation type="submission" date="2016-10" db="EMBL/GenBank/DDBJ databases">
        <authorList>
            <person name="Varghese N."/>
            <person name="Submissions S."/>
        </authorList>
    </citation>
    <scope>NUCLEOTIDE SEQUENCE [LARGE SCALE GENOMIC DNA]</scope>
    <source>
        <strain evidence="1 2">PDC82</strain>
    </source>
</reference>
<evidence type="ECO:0000313" key="1">
    <source>
        <dbReference type="EMBL" id="SDJ26138.1"/>
    </source>
</evidence>
<evidence type="ECO:0000313" key="2">
    <source>
        <dbReference type="Proteomes" id="UP000198917"/>
    </source>
</evidence>
<sequence length="94" mass="10834">MDQPTNTKELYEGALYSLLRDKLPSEYVHDGKVNTRLLSEATENARFTIYRWFHENKLSPKAISSLLEVSANADRPDEKDRLTKTDLIPFLPIP</sequence>
<proteinExistence type="predicted"/>
<dbReference type="AlphaFoldDB" id="A0A7Z7BHK4"/>
<comment type="caution">
    <text evidence="1">The sequence shown here is derived from an EMBL/GenBank/DDBJ whole genome shotgun (WGS) entry which is preliminary data.</text>
</comment>
<protein>
    <submittedName>
        <fullName evidence="1">Uncharacterized protein</fullName>
    </submittedName>
</protein>